<feature type="transmembrane region" description="Helical" evidence="1">
    <location>
        <begin position="6"/>
        <end position="39"/>
    </location>
</feature>
<name>A0A429ZWI5_9ENTE</name>
<feature type="transmembrane region" description="Helical" evidence="1">
    <location>
        <begin position="72"/>
        <end position="88"/>
    </location>
</feature>
<dbReference type="Gene3D" id="1.10.1760.20">
    <property type="match status" value="1"/>
</dbReference>
<sequence length="179" mass="19523">MLEGAIAAALAMVLSFIPVKFGPGFSISLGMIPLTIYALRRGTVPALYSGLVWGLLHFLLGKVYILTLSQGLIEYIFAYLATGLAGVYSRRFQEALSLKSNKAKTYALLGTTVGLIARYVFHFIAGFIFWGKYAIWGLSPVVYSLVINGTSAVLTGIVTYIVIVLLLKKNSQLFIPKSY</sequence>
<gene>
    <name evidence="2" type="ORF">CBF37_08885</name>
</gene>
<dbReference type="GO" id="GO:0015234">
    <property type="term" value="F:thiamine transmembrane transporter activity"/>
    <property type="evidence" value="ECO:0007669"/>
    <property type="project" value="InterPro"/>
</dbReference>
<reference evidence="2 3" key="1">
    <citation type="submission" date="2017-05" db="EMBL/GenBank/DDBJ databases">
        <title>Vagococcus spp. assemblies.</title>
        <authorList>
            <person name="Gulvik C.A."/>
        </authorList>
    </citation>
    <scope>NUCLEOTIDE SEQUENCE [LARGE SCALE GENOMIC DNA]</scope>
    <source>
        <strain evidence="2 3">SS1995</strain>
    </source>
</reference>
<keyword evidence="3" id="KW-1185">Reference proteome</keyword>
<dbReference type="InterPro" id="IPR012651">
    <property type="entry name" value="Thia_Transptr_ThiT"/>
</dbReference>
<dbReference type="AlphaFoldDB" id="A0A429ZWI5"/>
<evidence type="ECO:0000256" key="1">
    <source>
        <dbReference type="SAM" id="Phobius"/>
    </source>
</evidence>
<proteinExistence type="predicted"/>
<organism evidence="2 3">
    <name type="scientific">Vagococcus vulneris</name>
    <dbReference type="NCBI Taxonomy" id="1977869"/>
    <lineage>
        <taxon>Bacteria</taxon>
        <taxon>Bacillati</taxon>
        <taxon>Bacillota</taxon>
        <taxon>Bacilli</taxon>
        <taxon>Lactobacillales</taxon>
        <taxon>Enterococcaceae</taxon>
        <taxon>Vagococcus</taxon>
    </lineage>
</organism>
<keyword evidence="1" id="KW-1133">Transmembrane helix</keyword>
<dbReference type="NCBIfam" id="TIGR02357">
    <property type="entry name" value="ECF_ThiT_YuaJ"/>
    <property type="match status" value="1"/>
</dbReference>
<dbReference type="Pfam" id="PF09515">
    <property type="entry name" value="Thia_YuaJ"/>
    <property type="match status" value="1"/>
</dbReference>
<dbReference type="GO" id="GO:0005886">
    <property type="term" value="C:plasma membrane"/>
    <property type="evidence" value="ECO:0007669"/>
    <property type="project" value="InterPro"/>
</dbReference>
<feature type="transmembrane region" description="Helical" evidence="1">
    <location>
        <begin position="46"/>
        <end position="66"/>
    </location>
</feature>
<dbReference type="EMBL" id="NGJS01000013">
    <property type="protein sequence ID" value="RST98158.1"/>
    <property type="molecule type" value="Genomic_DNA"/>
</dbReference>
<feature type="transmembrane region" description="Helical" evidence="1">
    <location>
        <begin position="108"/>
        <end position="130"/>
    </location>
</feature>
<evidence type="ECO:0000313" key="3">
    <source>
        <dbReference type="Proteomes" id="UP000287857"/>
    </source>
</evidence>
<accession>A0A429ZWI5</accession>
<protein>
    <submittedName>
        <fullName evidence="2">Energy-coupled thiamine transporter ThiT</fullName>
    </submittedName>
</protein>
<keyword evidence="1" id="KW-0812">Transmembrane</keyword>
<keyword evidence="1" id="KW-0472">Membrane</keyword>
<evidence type="ECO:0000313" key="2">
    <source>
        <dbReference type="EMBL" id="RST98158.1"/>
    </source>
</evidence>
<dbReference type="Proteomes" id="UP000287857">
    <property type="component" value="Unassembled WGS sequence"/>
</dbReference>
<feature type="transmembrane region" description="Helical" evidence="1">
    <location>
        <begin position="142"/>
        <end position="167"/>
    </location>
</feature>
<comment type="caution">
    <text evidence="2">The sequence shown here is derived from an EMBL/GenBank/DDBJ whole genome shotgun (WGS) entry which is preliminary data.</text>
</comment>